<dbReference type="AlphaFoldDB" id="A0A377SUW7"/>
<evidence type="ECO:0000313" key="3">
    <source>
        <dbReference type="Proteomes" id="UP000255108"/>
    </source>
</evidence>
<reference evidence="1 3" key="1">
    <citation type="submission" date="2018-06" db="EMBL/GenBank/DDBJ databases">
        <authorList>
            <consortium name="Pathogen Informatics"/>
            <person name="Doyle S."/>
        </authorList>
    </citation>
    <scope>NUCLEOTIDE SEQUENCE [LARGE SCALE GENOMIC DNA]</scope>
    <source>
        <strain evidence="1 3">NCTC11159</strain>
    </source>
</reference>
<name>A0A377SUW7_9NEIS</name>
<keyword evidence="4" id="KW-1185">Reference proteome</keyword>
<dbReference type="EMBL" id="UGHR01000003">
    <property type="protein sequence ID" value="STR45175.1"/>
    <property type="molecule type" value="Genomic_DNA"/>
</dbReference>
<dbReference type="Proteomes" id="UP000295794">
    <property type="component" value="Unassembled WGS sequence"/>
</dbReference>
<evidence type="ECO:0000313" key="2">
    <source>
        <dbReference type="EMBL" id="TCU81319.1"/>
    </source>
</evidence>
<sequence length="76" mass="8697">MLQQVSKSKFKAQALEFFRLIESSGESVVITDHGVPKFEVRPYLLQTKKPLDVLYGSVLHFDYPTNPVAENDWEIA</sequence>
<accession>A0A377SUW7</accession>
<evidence type="ECO:0008006" key="5">
    <source>
        <dbReference type="Google" id="ProtNLM"/>
    </source>
</evidence>
<evidence type="ECO:0000313" key="4">
    <source>
        <dbReference type="Proteomes" id="UP000295794"/>
    </source>
</evidence>
<evidence type="ECO:0000313" key="1">
    <source>
        <dbReference type="EMBL" id="STR45175.1"/>
    </source>
</evidence>
<dbReference type="RefSeq" id="WP_115228869.1">
    <property type="nucleotide sequence ID" value="NZ_CAWOLO010000023.1"/>
</dbReference>
<organism evidence="1 3">
    <name type="scientific">Iodobacter fluviatilis</name>
    <dbReference type="NCBI Taxonomy" id="537"/>
    <lineage>
        <taxon>Bacteria</taxon>
        <taxon>Pseudomonadati</taxon>
        <taxon>Pseudomonadota</taxon>
        <taxon>Betaproteobacteria</taxon>
        <taxon>Neisseriales</taxon>
        <taxon>Chitinibacteraceae</taxon>
        <taxon>Iodobacter</taxon>
    </lineage>
</organism>
<dbReference type="OrthoDB" id="8968505at2"/>
<dbReference type="Proteomes" id="UP000255108">
    <property type="component" value="Unassembled WGS sequence"/>
</dbReference>
<gene>
    <name evidence="2" type="ORF">EV682_12331</name>
    <name evidence="1" type="ORF">NCTC11159_03722</name>
</gene>
<dbReference type="EMBL" id="SMBT01000023">
    <property type="protein sequence ID" value="TCU81319.1"/>
    <property type="molecule type" value="Genomic_DNA"/>
</dbReference>
<reference evidence="2 4" key="2">
    <citation type="submission" date="2019-03" db="EMBL/GenBank/DDBJ databases">
        <title>Genomic Encyclopedia of Type Strains, Phase IV (KMG-IV): sequencing the most valuable type-strain genomes for metagenomic binning, comparative biology and taxonomic classification.</title>
        <authorList>
            <person name="Goeker M."/>
        </authorList>
    </citation>
    <scope>NUCLEOTIDE SEQUENCE [LARGE SCALE GENOMIC DNA]</scope>
    <source>
        <strain evidence="2 4">DSM 3764</strain>
    </source>
</reference>
<protein>
    <recommendedName>
        <fullName evidence="5">Prevent-host-death protein</fullName>
    </recommendedName>
</protein>
<proteinExistence type="predicted"/>